<evidence type="ECO:0000256" key="9">
    <source>
        <dbReference type="ARBA" id="ARBA00023125"/>
    </source>
</evidence>
<dbReference type="Pfam" id="PF18074">
    <property type="entry name" value="PriA_C"/>
    <property type="match status" value="1"/>
</dbReference>
<keyword evidence="3 12" id="KW-0479">Metal-binding</keyword>
<feature type="binding site" evidence="12">
    <location>
        <position position="512"/>
    </location>
    <ligand>
        <name>Zn(2+)</name>
        <dbReference type="ChEBI" id="CHEBI:29105"/>
        <label>1</label>
    </ligand>
</feature>
<evidence type="ECO:0000256" key="12">
    <source>
        <dbReference type="HAMAP-Rule" id="MF_00983"/>
    </source>
</evidence>
<dbReference type="InterPro" id="IPR041236">
    <property type="entry name" value="PriA_C"/>
</dbReference>
<dbReference type="PANTHER" id="PTHR30580:SF0">
    <property type="entry name" value="PRIMOSOMAL PROTEIN N"/>
    <property type="match status" value="1"/>
</dbReference>
<evidence type="ECO:0000256" key="6">
    <source>
        <dbReference type="ARBA" id="ARBA00022806"/>
    </source>
</evidence>
<comment type="catalytic activity">
    <reaction evidence="11 12">
        <text>ATP + H2O = ADP + phosphate + H(+)</text>
        <dbReference type="Rhea" id="RHEA:13065"/>
        <dbReference type="ChEBI" id="CHEBI:15377"/>
        <dbReference type="ChEBI" id="CHEBI:15378"/>
        <dbReference type="ChEBI" id="CHEBI:30616"/>
        <dbReference type="ChEBI" id="CHEBI:43474"/>
        <dbReference type="ChEBI" id="CHEBI:456216"/>
        <dbReference type="EC" id="5.6.2.4"/>
    </reaction>
</comment>
<dbReference type="Pfam" id="PF00270">
    <property type="entry name" value="DEAD"/>
    <property type="match status" value="1"/>
</dbReference>
<dbReference type="Pfam" id="PF00271">
    <property type="entry name" value="Helicase_C"/>
    <property type="match status" value="1"/>
</dbReference>
<dbReference type="GO" id="GO:0006269">
    <property type="term" value="P:DNA replication, synthesis of primer"/>
    <property type="evidence" value="ECO:0007669"/>
    <property type="project" value="UniProtKB-KW"/>
</dbReference>
<evidence type="ECO:0000259" key="13">
    <source>
        <dbReference type="PROSITE" id="PS51192"/>
    </source>
</evidence>
<dbReference type="InterPro" id="IPR014001">
    <property type="entry name" value="Helicase_ATP-bd"/>
</dbReference>
<keyword evidence="4 12" id="KW-0547">Nucleotide-binding</keyword>
<dbReference type="Gene3D" id="3.40.50.300">
    <property type="entry name" value="P-loop containing nucleotide triphosphate hydrolases"/>
    <property type="match status" value="2"/>
</dbReference>
<feature type="binding site" evidence="12">
    <location>
        <position position="542"/>
    </location>
    <ligand>
        <name>Zn(2+)</name>
        <dbReference type="ChEBI" id="CHEBI:29105"/>
        <label>2</label>
    </ligand>
</feature>
<dbReference type="InterPro" id="IPR040498">
    <property type="entry name" value="PriA_CRR"/>
</dbReference>
<dbReference type="InterPro" id="IPR042115">
    <property type="entry name" value="PriA_3primeBD_sf"/>
</dbReference>
<comment type="catalytic activity">
    <reaction evidence="12">
        <text>Couples ATP hydrolysis with the unwinding of duplex DNA by translocating in the 3'-5' direction.</text>
        <dbReference type="EC" id="5.6.2.4"/>
    </reaction>
</comment>
<keyword evidence="8 12" id="KW-0067">ATP-binding</keyword>
<evidence type="ECO:0000256" key="10">
    <source>
        <dbReference type="ARBA" id="ARBA00023235"/>
    </source>
</evidence>
<dbReference type="GO" id="GO:0006310">
    <property type="term" value="P:DNA recombination"/>
    <property type="evidence" value="ECO:0007669"/>
    <property type="project" value="InterPro"/>
</dbReference>
<dbReference type="FunFam" id="3.40.50.300:FF:000489">
    <property type="entry name" value="Primosome assembly protein PriA"/>
    <property type="match status" value="1"/>
</dbReference>
<organism evidence="15">
    <name type="scientific">Uncultured Desulfatiglans sp</name>
    <dbReference type="NCBI Taxonomy" id="1748965"/>
    <lineage>
        <taxon>Bacteria</taxon>
        <taxon>Pseudomonadati</taxon>
        <taxon>Thermodesulfobacteriota</taxon>
        <taxon>Desulfobacteria</taxon>
        <taxon>Desulfatiglandales</taxon>
        <taxon>Desulfatiglandaceae</taxon>
        <taxon>Desulfatiglans</taxon>
        <taxon>environmental samples</taxon>
    </lineage>
</organism>
<feature type="binding site" evidence="12">
    <location>
        <position position="552"/>
    </location>
    <ligand>
        <name>Zn(2+)</name>
        <dbReference type="ChEBI" id="CHEBI:29105"/>
        <label>1</label>
    </ligand>
</feature>
<dbReference type="GO" id="GO:0016887">
    <property type="term" value="F:ATP hydrolysis activity"/>
    <property type="evidence" value="ECO:0007669"/>
    <property type="project" value="RHEA"/>
</dbReference>
<dbReference type="FunFam" id="3.40.1440.60:FF:000001">
    <property type="entry name" value="Primosomal protein N"/>
    <property type="match status" value="1"/>
</dbReference>
<evidence type="ECO:0000256" key="7">
    <source>
        <dbReference type="ARBA" id="ARBA00022833"/>
    </source>
</evidence>
<evidence type="ECO:0000256" key="5">
    <source>
        <dbReference type="ARBA" id="ARBA00022801"/>
    </source>
</evidence>
<evidence type="ECO:0000256" key="2">
    <source>
        <dbReference type="ARBA" id="ARBA00022705"/>
    </source>
</evidence>
<evidence type="ECO:0000313" key="15">
    <source>
        <dbReference type="EMBL" id="VBB45547.1"/>
    </source>
</evidence>
<dbReference type="CDD" id="cd17929">
    <property type="entry name" value="DEXHc_priA"/>
    <property type="match status" value="1"/>
</dbReference>
<comment type="similarity">
    <text evidence="12">Belongs to the helicase family. PriA subfamily.</text>
</comment>
<dbReference type="SMART" id="SM00487">
    <property type="entry name" value="DEXDc"/>
    <property type="match status" value="1"/>
</dbReference>
<dbReference type="SMART" id="SM00490">
    <property type="entry name" value="HELICc"/>
    <property type="match status" value="1"/>
</dbReference>
<comment type="cofactor">
    <cofactor evidence="12">
        <name>Zn(2+)</name>
        <dbReference type="ChEBI" id="CHEBI:29105"/>
    </cofactor>
    <text evidence="12">Binds 2 zinc ions per subunit.</text>
</comment>
<keyword evidence="10 12" id="KW-0413">Isomerase</keyword>
<dbReference type="Pfam" id="PF18319">
    <property type="entry name" value="Zn_ribbon_PriA"/>
    <property type="match status" value="1"/>
</dbReference>
<dbReference type="PROSITE" id="PS51194">
    <property type="entry name" value="HELICASE_CTER"/>
    <property type="match status" value="1"/>
</dbReference>
<dbReference type="AlphaFoldDB" id="A0A653ABV1"/>
<dbReference type="GO" id="GO:0003677">
    <property type="term" value="F:DNA binding"/>
    <property type="evidence" value="ECO:0007669"/>
    <property type="project" value="UniProtKB-UniRule"/>
</dbReference>
<dbReference type="NCBIfam" id="TIGR00595">
    <property type="entry name" value="priA"/>
    <property type="match status" value="1"/>
</dbReference>
<keyword evidence="2 12" id="KW-0235">DNA replication</keyword>
<evidence type="ECO:0000256" key="8">
    <source>
        <dbReference type="ARBA" id="ARBA00022840"/>
    </source>
</evidence>
<feature type="binding site" evidence="12">
    <location>
        <position position="555"/>
    </location>
    <ligand>
        <name>Zn(2+)</name>
        <dbReference type="ChEBI" id="CHEBI:29105"/>
        <label>1</label>
    </ligand>
</feature>
<keyword evidence="6 12" id="KW-0347">Helicase</keyword>
<feature type="binding site" evidence="12">
    <location>
        <position position="521"/>
    </location>
    <ligand>
        <name>Zn(2+)</name>
        <dbReference type="ChEBI" id="CHEBI:29105"/>
        <label>2</label>
    </ligand>
</feature>
<dbReference type="EMBL" id="UPXX01000029">
    <property type="protein sequence ID" value="VBB45547.1"/>
    <property type="molecule type" value="Genomic_DNA"/>
</dbReference>
<dbReference type="Pfam" id="PF17764">
    <property type="entry name" value="PriA_3primeBD"/>
    <property type="match status" value="1"/>
</dbReference>
<feature type="binding site" evidence="12">
    <location>
        <position position="524"/>
    </location>
    <ligand>
        <name>Zn(2+)</name>
        <dbReference type="ChEBI" id="CHEBI:29105"/>
        <label>2</label>
    </ligand>
</feature>
<dbReference type="InterPro" id="IPR027417">
    <property type="entry name" value="P-loop_NTPase"/>
</dbReference>
<dbReference type="EC" id="5.6.2.4" evidence="12"/>
<dbReference type="InterPro" id="IPR001650">
    <property type="entry name" value="Helicase_C-like"/>
</dbReference>
<feature type="domain" description="Helicase ATP-binding" evidence="13">
    <location>
        <begin position="293"/>
        <end position="449"/>
    </location>
</feature>
<comment type="function">
    <text evidence="12">Initiates the restart of stalled replication forks, which reloads the replicative helicase on sites other than the origin of replication. Recognizes and binds to abandoned replication forks and remodels them to uncover a helicase loading site. Promotes assembly of the primosome at these replication forks.</text>
</comment>
<feature type="binding site" evidence="12">
    <location>
        <position position="515"/>
    </location>
    <ligand>
        <name>Zn(2+)</name>
        <dbReference type="ChEBI" id="CHEBI:29105"/>
        <label>1</label>
    </ligand>
</feature>
<accession>A0A653ABV1</accession>
<keyword evidence="5 12" id="KW-0378">Hydrolase</keyword>
<dbReference type="CDD" id="cd18804">
    <property type="entry name" value="SF2_C_priA"/>
    <property type="match status" value="1"/>
</dbReference>
<keyword evidence="1 12" id="KW-0639">Primosome</keyword>
<dbReference type="Gene3D" id="3.40.1440.60">
    <property type="entry name" value="PriA, 3(prime) DNA-binding domain"/>
    <property type="match status" value="1"/>
</dbReference>
<comment type="subunit">
    <text evidence="12">Component of the replication restart primosome.</text>
</comment>
<dbReference type="GO" id="GO:0006270">
    <property type="term" value="P:DNA replication initiation"/>
    <property type="evidence" value="ECO:0007669"/>
    <property type="project" value="TreeGrafter"/>
</dbReference>
<dbReference type="InterPro" id="IPR005259">
    <property type="entry name" value="PriA"/>
</dbReference>
<dbReference type="GO" id="GO:0005524">
    <property type="term" value="F:ATP binding"/>
    <property type="evidence" value="ECO:0007669"/>
    <property type="project" value="UniProtKB-UniRule"/>
</dbReference>
<feature type="binding site" evidence="12">
    <location>
        <position position="539"/>
    </location>
    <ligand>
        <name>Zn(2+)</name>
        <dbReference type="ChEBI" id="CHEBI:29105"/>
        <label>2</label>
    </ligand>
</feature>
<dbReference type="GO" id="GO:0008270">
    <property type="term" value="F:zinc ion binding"/>
    <property type="evidence" value="ECO:0007669"/>
    <property type="project" value="UniProtKB-UniRule"/>
</dbReference>
<keyword evidence="7 12" id="KW-0862">Zinc</keyword>
<gene>
    <name evidence="12 15" type="primary">priA</name>
    <name evidence="15" type="ORF">TRIP_B350498</name>
</gene>
<name>A0A653ABV1_UNCDX</name>
<keyword evidence="9 12" id="KW-0238">DNA-binding</keyword>
<protein>
    <recommendedName>
        <fullName evidence="12">Replication restart protein PriA</fullName>
    </recommendedName>
    <alternativeName>
        <fullName evidence="12">ATP-dependent DNA helicase PriA</fullName>
        <ecNumber evidence="12">5.6.2.4</ecNumber>
    </alternativeName>
    <alternativeName>
        <fullName evidence="12">DNA 3'-5' helicase PriA</fullName>
    </alternativeName>
</protein>
<dbReference type="SUPFAM" id="SSF52540">
    <property type="entry name" value="P-loop containing nucleoside triphosphate hydrolases"/>
    <property type="match status" value="2"/>
</dbReference>
<dbReference type="GO" id="GO:1990077">
    <property type="term" value="C:primosome complex"/>
    <property type="evidence" value="ECO:0007669"/>
    <property type="project" value="UniProtKB-UniRule"/>
</dbReference>
<sequence length="811" mass="89240">MAARCVKIAVCAPVWGTYTYRVPPSLAAPAEVGRRVLVPFGRRTVTGFILSEDGNESGMELKEIRRIFDEPPLFGSAMVPLFEWMADYYVHPPGQVIESVLPAGLNVNPFRCAVLTKAGERALKRLPPEDPAREILGWIGGNPGAKLPWSAKQVDPLVRKGWVSLGTGRRSGRVSRLLRRFVCVKDRAGLEAAAAVCARRAGAANEQEFLRIFLDRGDAALSRICALFPNGDYLVRKWVRKGVLEAFTAPVFRSPGGGTALVPAGPFALNEDQKTVLAWLEGSIESGVFAPALLYGVTGSGKTEVYVRAAEKAIRIGRQVIVLVPEIALAAYLEGVFRLRLGDRVAVYHSGLSRGERFDAWLQMSEGKIDLVIGARSALFAPVPRLGLIIVDEEHDAAYKQDDRVRYQGRDTAVMRAKMEQATVLLGSGTPSVQSFRNACAGRYRMLSMPERVEKRALPRVEIVDMTRSSASDPADAMLSRELREALKATLEEESQAILFLNRRGFHRLHVCSACGRSLRCPHCDVALTHHLGGRELRCHYCGFTGPVPQTCPECGRDAIKTYGFGTQKLELELRSLFPSARVARMDTDNTRAKGVSFEILKQFKEQAIDILVGTQMVTKGYDFPRVTLVGVIAADLLLNFPDFRAAERTFQVLSQVAGRAGRGDRPGKVIIQAFNVRHYALQAAMAHDFEGFFEREAALRSALGYPPFAHLVCIRVQGKDRAKTVACAGELGAGFRRMVNGIAGREEAIQVMGPVEAPIARIKDRYRWQILLKGRKIAALKHLLERMGEAVRTPPAGVQVAVDVDPYQML</sequence>
<evidence type="ECO:0000256" key="1">
    <source>
        <dbReference type="ARBA" id="ARBA00022515"/>
    </source>
</evidence>
<dbReference type="GO" id="GO:0006302">
    <property type="term" value="P:double-strand break repair"/>
    <property type="evidence" value="ECO:0007669"/>
    <property type="project" value="InterPro"/>
</dbReference>
<evidence type="ECO:0000259" key="14">
    <source>
        <dbReference type="PROSITE" id="PS51194"/>
    </source>
</evidence>
<evidence type="ECO:0000256" key="3">
    <source>
        <dbReference type="ARBA" id="ARBA00022723"/>
    </source>
</evidence>
<evidence type="ECO:0000256" key="11">
    <source>
        <dbReference type="ARBA" id="ARBA00048988"/>
    </source>
</evidence>
<feature type="domain" description="Helicase C-terminal" evidence="14">
    <location>
        <begin position="547"/>
        <end position="701"/>
    </location>
</feature>
<dbReference type="HAMAP" id="MF_00983">
    <property type="entry name" value="PriA"/>
    <property type="match status" value="1"/>
</dbReference>
<evidence type="ECO:0000256" key="4">
    <source>
        <dbReference type="ARBA" id="ARBA00022741"/>
    </source>
</evidence>
<dbReference type="InterPro" id="IPR011545">
    <property type="entry name" value="DEAD/DEAH_box_helicase_dom"/>
</dbReference>
<dbReference type="PROSITE" id="PS51192">
    <property type="entry name" value="HELICASE_ATP_BIND_1"/>
    <property type="match status" value="1"/>
</dbReference>
<proteinExistence type="inferred from homology"/>
<dbReference type="GO" id="GO:0043138">
    <property type="term" value="F:3'-5' DNA helicase activity"/>
    <property type="evidence" value="ECO:0007669"/>
    <property type="project" value="UniProtKB-EC"/>
</dbReference>
<dbReference type="InterPro" id="IPR041222">
    <property type="entry name" value="PriA_3primeBD"/>
</dbReference>
<dbReference type="PANTHER" id="PTHR30580">
    <property type="entry name" value="PRIMOSOMAL PROTEIN N"/>
    <property type="match status" value="1"/>
</dbReference>
<reference evidence="15" key="1">
    <citation type="submission" date="2018-07" db="EMBL/GenBank/DDBJ databases">
        <authorList>
            <consortium name="Genoscope - CEA"/>
            <person name="William W."/>
        </authorList>
    </citation>
    <scope>NUCLEOTIDE SEQUENCE</scope>
    <source>
        <strain evidence="15">IK1</strain>
    </source>
</reference>